<feature type="compositionally biased region" description="Low complexity" evidence="2">
    <location>
        <begin position="765"/>
        <end position="789"/>
    </location>
</feature>
<keyword evidence="1" id="KW-0175">Coiled coil</keyword>
<dbReference type="Proteomes" id="UP000009168">
    <property type="component" value="Unassembled WGS sequence"/>
</dbReference>
<feature type="region of interest" description="Disordered" evidence="2">
    <location>
        <begin position="495"/>
        <end position="529"/>
    </location>
</feature>
<feature type="compositionally biased region" description="Low complexity" evidence="2">
    <location>
        <begin position="572"/>
        <end position="592"/>
    </location>
</feature>
<organism evidence="4 5">
    <name type="scientific">Tetrahymena thermophila (strain SB210)</name>
    <dbReference type="NCBI Taxonomy" id="312017"/>
    <lineage>
        <taxon>Eukaryota</taxon>
        <taxon>Sar</taxon>
        <taxon>Alveolata</taxon>
        <taxon>Ciliophora</taxon>
        <taxon>Intramacronucleata</taxon>
        <taxon>Oligohymenophorea</taxon>
        <taxon>Hymenostomatida</taxon>
        <taxon>Tetrahymenina</taxon>
        <taxon>Tetrahymenidae</taxon>
        <taxon>Tetrahymena</taxon>
    </lineage>
</organism>
<dbReference type="InterPro" id="IPR013783">
    <property type="entry name" value="Ig-like_fold"/>
</dbReference>
<evidence type="ECO:0000313" key="4">
    <source>
        <dbReference type="EMBL" id="EAR95495.2"/>
    </source>
</evidence>
<gene>
    <name evidence="4" type="ORF">TTHERM_00078990</name>
</gene>
<feature type="compositionally biased region" description="Polar residues" evidence="2">
    <location>
        <begin position="794"/>
        <end position="804"/>
    </location>
</feature>
<dbReference type="SUPFAM" id="SSF49265">
    <property type="entry name" value="Fibronectin type III"/>
    <property type="match status" value="1"/>
</dbReference>
<feature type="domain" description="Fibronectin type-III" evidence="3">
    <location>
        <begin position="851"/>
        <end position="932"/>
    </location>
</feature>
<dbReference type="RefSeq" id="XP_001015740.2">
    <property type="nucleotide sequence ID" value="XM_001015740.2"/>
</dbReference>
<proteinExistence type="predicted"/>
<dbReference type="InterPro" id="IPR036116">
    <property type="entry name" value="FN3_sf"/>
</dbReference>
<accession>Q23FW5</accession>
<dbReference type="CDD" id="cd00063">
    <property type="entry name" value="FN3"/>
    <property type="match status" value="1"/>
</dbReference>
<feature type="compositionally biased region" description="Polar residues" evidence="2">
    <location>
        <begin position="718"/>
        <end position="738"/>
    </location>
</feature>
<name>Q23FW5_TETTS</name>
<protein>
    <submittedName>
        <fullName evidence="4">Fibronectin type III domain protein</fullName>
    </submittedName>
</protein>
<feature type="compositionally biased region" description="Low complexity" evidence="2">
    <location>
        <begin position="805"/>
        <end position="819"/>
    </location>
</feature>
<reference evidence="5" key="1">
    <citation type="journal article" date="2006" name="PLoS Biol.">
        <title>Macronuclear genome sequence of the ciliate Tetrahymena thermophila, a model eukaryote.</title>
        <authorList>
            <person name="Eisen J.A."/>
            <person name="Coyne R.S."/>
            <person name="Wu M."/>
            <person name="Wu D."/>
            <person name="Thiagarajan M."/>
            <person name="Wortman J.R."/>
            <person name="Badger J.H."/>
            <person name="Ren Q."/>
            <person name="Amedeo P."/>
            <person name="Jones K.M."/>
            <person name="Tallon L.J."/>
            <person name="Delcher A.L."/>
            <person name="Salzberg S.L."/>
            <person name="Silva J.C."/>
            <person name="Haas B.J."/>
            <person name="Majoros W.H."/>
            <person name="Farzad M."/>
            <person name="Carlton J.M."/>
            <person name="Smith R.K. Jr."/>
            <person name="Garg J."/>
            <person name="Pearlman R.E."/>
            <person name="Karrer K.M."/>
            <person name="Sun L."/>
            <person name="Manning G."/>
            <person name="Elde N.C."/>
            <person name="Turkewitz A.P."/>
            <person name="Asai D.J."/>
            <person name="Wilkes D.E."/>
            <person name="Wang Y."/>
            <person name="Cai H."/>
            <person name="Collins K."/>
            <person name="Stewart B.A."/>
            <person name="Lee S.R."/>
            <person name="Wilamowska K."/>
            <person name="Weinberg Z."/>
            <person name="Ruzzo W.L."/>
            <person name="Wloga D."/>
            <person name="Gaertig J."/>
            <person name="Frankel J."/>
            <person name="Tsao C.-C."/>
            <person name="Gorovsky M.A."/>
            <person name="Keeling P.J."/>
            <person name="Waller R.F."/>
            <person name="Patron N.J."/>
            <person name="Cherry J.M."/>
            <person name="Stover N.A."/>
            <person name="Krieger C.J."/>
            <person name="del Toro C."/>
            <person name="Ryder H.F."/>
            <person name="Williamson S.C."/>
            <person name="Barbeau R.A."/>
            <person name="Hamilton E.P."/>
            <person name="Orias E."/>
        </authorList>
    </citation>
    <scope>NUCLEOTIDE SEQUENCE [LARGE SCALE GENOMIC DNA]</scope>
    <source>
        <strain evidence="5">SB210</strain>
    </source>
</reference>
<dbReference type="SMART" id="SM00060">
    <property type="entry name" value="FN3"/>
    <property type="match status" value="1"/>
</dbReference>
<sequence>MALFDCIRCGLQLNEDTFQHTGCCGKVICRACVESLLVTSEEGIFERIFDCQNCILEVKNNKLKKNSYLGMLIESVQQSKVINNWPGTKTLDTSSDLSQTDIQNQKFQVKINCGRCSENIKTVCVCETCNKSSFSREKMNQSSNRVLFQDYSQLVNVNLSQYLCEACCDIIHSVGDYLKHSIQKIPATYFQQQVVNRQKQFELKHNSNSGNNNDSIFNSSNISLSHESGLNNTKTNKCKIHINENYKKICSKDFEILCDSCSNKHLNICSGNIINVDIAHRDFIHNLFLNVENLQLQKNMLRSEADTLQSVIQQLNQVKQNAKKHIQSQISDLIMLLKAKEDQILRQVDNNISQKQLQVQDYMKEVLNKIEQYTNLSDLMYAAINSEEYYKFDLLGSLPFFTNKYKETLNFDQKKPINQFTQLSDLYSASANLQGQISPVEINQIEEAKILFLSLSLKGFKDEQTLPSKNNVNLSQAINNNQINANFSKQDAFRKNNLKSPHSNSQSNIFGKHSSQNSNSSSQNASQKEIDIQTDIEKSQNNIQNTLGQISSSSSLSQMISHNSLNQLNNNQQAASGNHLNSTNSNSNRLNTPKQTTRKTNTITSQINKSNGSFSNLNVNPLANSIEFNSIVSAKCGSTFTNNQSIISTTIESEKSKNSAKKAASSNIGNFGISQVSSFCENIGSTPAGGIISGGVNISDQLSTKNQKSNIANSQLLSQKLSPTDSNFHSTNSNSSKPSKVPDRTNKNMPSSSSTISSAREQQNSTQRESSRSRVQQQPNTQTNQQNTPVKRSPSVTKKSLELTNSNRQSASRSSHQSSTNGKSVAKSLHDITDMLSNHDLIQYSELAKNPLAKRIITKTYSTSQSIMLQWTHSAYYQGDIKYAVEFGIGMKIGGKEQFKQVYLGSSPQYIIEGLQSKTTYKVRVCAVQSKKKDANQIENMKDQIKNENSNLIHKSDSNLVEEETTSGEWSDVQSVCTQELQSIEPSECAQITRKEKEIILQYDTPGIATTLYPYFYGKISWDITASVASHACGEDTTACLIVGVTNKLNKKFSIVGSTINYGLHRETLKIKVQLDFNKNIMVIYTPSQPLGEVYNSLPTGGLYPAFQNKTSQKTTLSNLKLKITFEEQ</sequence>
<dbReference type="AlphaFoldDB" id="Q23FW5"/>
<dbReference type="HOGENOM" id="CLU_276767_0_0_1"/>
<dbReference type="eggNOG" id="ENOG502SR5J">
    <property type="taxonomic scope" value="Eukaryota"/>
</dbReference>
<dbReference type="EMBL" id="GG662704">
    <property type="protein sequence ID" value="EAR95495.2"/>
    <property type="molecule type" value="Genomic_DNA"/>
</dbReference>
<dbReference type="KEGG" id="tet:TTHERM_00078990"/>
<dbReference type="OrthoDB" id="19740at2759"/>
<evidence type="ECO:0000256" key="2">
    <source>
        <dbReference type="SAM" id="MobiDB-lite"/>
    </source>
</evidence>
<feature type="compositionally biased region" description="Low complexity" evidence="2">
    <location>
        <begin position="514"/>
        <end position="527"/>
    </location>
</feature>
<dbReference type="InParanoid" id="Q23FW5"/>
<keyword evidence="5" id="KW-1185">Reference proteome</keyword>
<evidence type="ECO:0000313" key="5">
    <source>
        <dbReference type="Proteomes" id="UP000009168"/>
    </source>
</evidence>
<dbReference type="InterPro" id="IPR003961">
    <property type="entry name" value="FN3_dom"/>
</dbReference>
<feature type="coiled-coil region" evidence="1">
    <location>
        <begin position="284"/>
        <end position="365"/>
    </location>
</feature>
<dbReference type="GeneID" id="7837043"/>
<evidence type="ECO:0000256" key="1">
    <source>
        <dbReference type="SAM" id="Coils"/>
    </source>
</evidence>
<feature type="compositionally biased region" description="Polar residues" evidence="2">
    <location>
        <begin position="498"/>
        <end position="509"/>
    </location>
</feature>
<feature type="region of interest" description="Disordered" evidence="2">
    <location>
        <begin position="572"/>
        <end position="599"/>
    </location>
</feature>
<evidence type="ECO:0000259" key="3">
    <source>
        <dbReference type="SMART" id="SM00060"/>
    </source>
</evidence>
<feature type="compositionally biased region" description="Polar residues" evidence="2">
    <location>
        <begin position="747"/>
        <end position="764"/>
    </location>
</feature>
<dbReference type="Gene3D" id="2.60.40.10">
    <property type="entry name" value="Immunoglobulins"/>
    <property type="match status" value="1"/>
</dbReference>
<feature type="region of interest" description="Disordered" evidence="2">
    <location>
        <begin position="718"/>
        <end position="826"/>
    </location>
</feature>
<feature type="coiled-coil region" evidence="1">
    <location>
        <begin position="928"/>
        <end position="955"/>
    </location>
</feature>